<evidence type="ECO:0000313" key="2">
    <source>
        <dbReference type="EMBL" id="MEH7827700.1"/>
    </source>
</evidence>
<dbReference type="Proteomes" id="UP001431963">
    <property type="component" value="Unassembled WGS sequence"/>
</dbReference>
<evidence type="ECO:0000259" key="1">
    <source>
        <dbReference type="Pfam" id="PF09836"/>
    </source>
</evidence>
<dbReference type="InterPro" id="IPR018640">
    <property type="entry name" value="DUF2063"/>
</dbReference>
<reference evidence="2" key="1">
    <citation type="submission" date="2024-02" db="EMBL/GenBank/DDBJ databases">
        <title>Genome sequences of strain Gemmobacter sp. JM10B15.</title>
        <authorList>
            <person name="Zhang M."/>
        </authorList>
    </citation>
    <scope>NUCLEOTIDE SEQUENCE</scope>
    <source>
        <strain evidence="2">JM10B15</strain>
    </source>
</reference>
<name>A0ABU8BSN9_9RHOB</name>
<accession>A0ABU8BSN9</accession>
<dbReference type="EMBL" id="JBALHR010000003">
    <property type="protein sequence ID" value="MEH7827700.1"/>
    <property type="molecule type" value="Genomic_DNA"/>
</dbReference>
<organism evidence="2 3">
    <name type="scientific">Gemmobacter denitrificans</name>
    <dbReference type="NCBI Taxonomy" id="3123040"/>
    <lineage>
        <taxon>Bacteria</taxon>
        <taxon>Pseudomonadati</taxon>
        <taxon>Pseudomonadota</taxon>
        <taxon>Alphaproteobacteria</taxon>
        <taxon>Rhodobacterales</taxon>
        <taxon>Paracoccaceae</taxon>
        <taxon>Gemmobacter</taxon>
    </lineage>
</organism>
<dbReference type="RefSeq" id="WP_335420956.1">
    <property type="nucleotide sequence ID" value="NZ_JBALHR010000003.1"/>
</dbReference>
<protein>
    <submittedName>
        <fullName evidence="2">DNA-binding domain-containing protein</fullName>
    </submittedName>
</protein>
<dbReference type="InterPro" id="IPR044922">
    <property type="entry name" value="DUF2063_N_sf"/>
</dbReference>
<evidence type="ECO:0000313" key="3">
    <source>
        <dbReference type="Proteomes" id="UP001431963"/>
    </source>
</evidence>
<keyword evidence="2" id="KW-0238">DNA-binding</keyword>
<dbReference type="Gene3D" id="1.10.150.690">
    <property type="entry name" value="DUF2063"/>
    <property type="match status" value="1"/>
</dbReference>
<gene>
    <name evidence="2" type="ORF">V6590_06045</name>
</gene>
<sequence length="254" mass="26988">MAVLSHDTFLTGFDGGLRGGPLPPGVTARIPAEAARRFDVYRNNVAVSLTEALASRFPVIRRLVGDEFFRAMARVFAEAHRPQSPVLAEWGDSFPDFLAGFPPLANWPYMADVARIEYARGVAFHAADAEPLDPQLLTGADPETLILHLHPSLQVLASDHAAVSIWQQNQPGAQASPLPAAPETALILRDRAHEVPVHSIGPGDVAMLAAIQSGATLVASAEAGLAADPAHQAQALLVHLMQAGAIVMRRGHLP</sequence>
<comment type="caution">
    <text evidence="2">The sequence shown here is derived from an EMBL/GenBank/DDBJ whole genome shotgun (WGS) entry which is preliminary data.</text>
</comment>
<dbReference type="GO" id="GO:0003677">
    <property type="term" value="F:DNA binding"/>
    <property type="evidence" value="ECO:0007669"/>
    <property type="project" value="UniProtKB-KW"/>
</dbReference>
<dbReference type="Pfam" id="PF09836">
    <property type="entry name" value="DUF2063"/>
    <property type="match status" value="1"/>
</dbReference>
<proteinExistence type="predicted"/>
<feature type="domain" description="Putative DNA-binding" evidence="1">
    <location>
        <begin position="32"/>
        <end position="98"/>
    </location>
</feature>
<keyword evidence="3" id="KW-1185">Reference proteome</keyword>